<reference evidence="4 5" key="1">
    <citation type="journal article" date="2023" name="Hortic Res">
        <title>Pangenome of water caltrop reveals structural variations and asymmetric subgenome divergence after allopolyploidization.</title>
        <authorList>
            <person name="Zhang X."/>
            <person name="Chen Y."/>
            <person name="Wang L."/>
            <person name="Yuan Y."/>
            <person name="Fang M."/>
            <person name="Shi L."/>
            <person name="Lu R."/>
            <person name="Comes H.P."/>
            <person name="Ma Y."/>
            <person name="Chen Y."/>
            <person name="Huang G."/>
            <person name="Zhou Y."/>
            <person name="Zheng Z."/>
            <person name="Qiu Y."/>
        </authorList>
    </citation>
    <scope>NUCLEOTIDE SEQUENCE [LARGE SCALE GENOMIC DNA]</scope>
    <source>
        <tissue evidence="4">Roots</tissue>
    </source>
</reference>
<dbReference type="PANTHER" id="PTHR31371:SF2">
    <property type="entry name" value="PLANT_PROTEIN (DUF668)"/>
    <property type="match status" value="1"/>
</dbReference>
<dbReference type="PANTHER" id="PTHR31371">
    <property type="entry name" value="BNAC09G50660D PROTEIN"/>
    <property type="match status" value="1"/>
</dbReference>
<dbReference type="EMBL" id="JAXIOK010000011">
    <property type="protein sequence ID" value="KAK4760203.1"/>
    <property type="molecule type" value="Genomic_DNA"/>
</dbReference>
<dbReference type="Proteomes" id="UP001345219">
    <property type="component" value="Chromosome 17"/>
</dbReference>
<accession>A0AAN7Q6C7</accession>
<evidence type="ECO:0000313" key="4">
    <source>
        <dbReference type="EMBL" id="KAK4760203.1"/>
    </source>
</evidence>
<dbReference type="Pfam" id="PF11961">
    <property type="entry name" value="DUF3475"/>
    <property type="match status" value="1"/>
</dbReference>
<evidence type="ECO:0000259" key="2">
    <source>
        <dbReference type="Pfam" id="PF05003"/>
    </source>
</evidence>
<name>A0AAN7Q6C7_9MYRT</name>
<evidence type="ECO:0000259" key="3">
    <source>
        <dbReference type="Pfam" id="PF11961"/>
    </source>
</evidence>
<protein>
    <submittedName>
        <fullName evidence="4">Uncharacterized protein</fullName>
    </submittedName>
</protein>
<evidence type="ECO:0000256" key="1">
    <source>
        <dbReference type="SAM" id="MobiDB-lite"/>
    </source>
</evidence>
<organism evidence="4 5">
    <name type="scientific">Trapa incisa</name>
    <dbReference type="NCBI Taxonomy" id="236973"/>
    <lineage>
        <taxon>Eukaryota</taxon>
        <taxon>Viridiplantae</taxon>
        <taxon>Streptophyta</taxon>
        <taxon>Embryophyta</taxon>
        <taxon>Tracheophyta</taxon>
        <taxon>Spermatophyta</taxon>
        <taxon>Magnoliopsida</taxon>
        <taxon>eudicotyledons</taxon>
        <taxon>Gunneridae</taxon>
        <taxon>Pentapetalae</taxon>
        <taxon>rosids</taxon>
        <taxon>malvids</taxon>
        <taxon>Myrtales</taxon>
        <taxon>Lythraceae</taxon>
        <taxon>Trapa</taxon>
    </lineage>
</organism>
<proteinExistence type="predicted"/>
<dbReference type="InterPro" id="IPR007700">
    <property type="entry name" value="DUF668"/>
</dbReference>
<dbReference type="GO" id="GO:0045927">
    <property type="term" value="P:positive regulation of growth"/>
    <property type="evidence" value="ECO:0007669"/>
    <property type="project" value="InterPro"/>
</dbReference>
<comment type="caution">
    <text evidence="4">The sequence shown here is derived from an EMBL/GenBank/DDBJ whole genome shotgun (WGS) entry which is preliminary data.</text>
</comment>
<dbReference type="Pfam" id="PF05003">
    <property type="entry name" value="DUF668"/>
    <property type="match status" value="1"/>
</dbReference>
<sequence length="624" mass="70423">MVAEPWILKMRNQVSSNLKQAFHSEAPRKKTHNPPRKQEPKQLLEILSFEVANVMSKTIHLHKSLSDSEISRLKNEISKFEGVTQLVSSDQSRVLELALAEKLDELNRVAGVISRLGRKCTEPALQGFEHVYGDIVNGLIDVKELGFLVKDMGGMIRRMERYVSSTLSLYNEMEVLSELEQATKKFHNTQHEESRRAFEQKLSWQRQDVRHLREVSLWSQTYDKAVEMLARTACTIYARICVVFGEYVNRGGLPIVVGGSESSSTIVHECLGNSGSVTKHECLGNSGSVTKHECHVSRTLKRAQSKSSNGFYSSPTGWREPKSSLRPRMGPRNPDMADLFCAEDFNFPCVTNPGRIFMDCLSLSSSISRVDDGDDGSTDVVDRDDRSSQLSSCYSVVSGGFKREIHNLNQARVSFSSSSSHGKLGGNSVGNSSTGPKSWVTFYSPQSTIGGSALALHYANLIIVIEKLLRYPHLVGDEARDDLYQMLPLSLRASLKTNLKAYMKSLAIYDAPLAHEWKERVSRILRWLTPLAHNMMKWQSERNFEQHQIVTRTNVLLVQTLYFADRDKIEKVICELLVGLNYICRYEHQQIALLDCGSSLDFEECSEWQMQCSATAYPIEEKSM</sequence>
<dbReference type="InterPro" id="IPR021864">
    <property type="entry name" value="DUF3475"/>
</dbReference>
<dbReference type="AlphaFoldDB" id="A0AAN7Q6C7"/>
<evidence type="ECO:0000313" key="5">
    <source>
        <dbReference type="Proteomes" id="UP001345219"/>
    </source>
</evidence>
<keyword evidence="5" id="KW-1185">Reference proteome</keyword>
<gene>
    <name evidence="4" type="ORF">SAY87_023334</name>
</gene>
<feature type="compositionally biased region" description="Polar residues" evidence="1">
    <location>
        <begin position="305"/>
        <end position="316"/>
    </location>
</feature>
<feature type="domain" description="DUF668" evidence="2">
    <location>
        <begin position="448"/>
        <end position="537"/>
    </location>
</feature>
<feature type="region of interest" description="Disordered" evidence="1">
    <location>
        <begin position="305"/>
        <end position="330"/>
    </location>
</feature>
<feature type="domain" description="DUF3475" evidence="3">
    <location>
        <begin position="46"/>
        <end position="102"/>
    </location>
</feature>